<dbReference type="CDD" id="cd20104">
    <property type="entry name" value="MBT_PHF20L1-like"/>
    <property type="match status" value="1"/>
</dbReference>
<sequence length="303" mass="34741">METEMPLEIGLRVDVLDDEGIWNTGVIVDVGKEENLDKVEIKYDGWDDDYNQWIGVNKERLAPLHTYTIVKKCWAKLPKWPWWPAFVILRAPTTAVAAQGLEEETKLLVEFYDSFKEAKRSRCWIQKKNVASFRDNFEERASKNIGKNFSMFVEGTQRAKAGTSPLLFAGVGTLPIEYSSKFAEPIEEKKKECSLEQWFHLYKDFSGRYHELYGYSTTAPVVTGKRRGRPPKKDGKKAGKQAQSNDEEESEEKKEEPEADAFKEISDGKEETAPGRQISRRNKRDAVEALPASRNTRPRRVKG</sequence>
<evidence type="ECO:0000313" key="5">
    <source>
        <dbReference type="Proteomes" id="UP001157938"/>
    </source>
</evidence>
<feature type="domain" description="PWWP" evidence="2">
    <location>
        <begin position="74"/>
        <end position="136"/>
    </location>
</feature>
<reference evidence="3 5" key="1">
    <citation type="submission" date="2021-11" db="EMBL/GenBank/DDBJ databases">
        <authorList>
            <person name="Islam A."/>
            <person name="Islam S."/>
            <person name="Flora M.S."/>
            <person name="Rahman M."/>
            <person name="Ziaur R.M."/>
            <person name="Epstein J.H."/>
            <person name="Hassan M."/>
            <person name="Klassen M."/>
            <person name="Woodard K."/>
            <person name="Webb A."/>
            <person name="Webby R.J."/>
            <person name="El Zowalaty M.E."/>
        </authorList>
    </citation>
    <scope>NUCLEOTIDE SEQUENCE [LARGE SCALE GENOMIC DNA]</scope>
    <source>
        <strain evidence="3">Pf1</strain>
    </source>
</reference>
<dbReference type="InterPro" id="IPR000313">
    <property type="entry name" value="PWWP_dom"/>
</dbReference>
<comment type="caution">
    <text evidence="4">The sequence shown here is derived from an EMBL/GenBank/DDBJ whole genome shotgun (WGS) entry which is preliminary data.</text>
</comment>
<dbReference type="PROSITE" id="PS50812">
    <property type="entry name" value="PWWP"/>
    <property type="match status" value="1"/>
</dbReference>
<dbReference type="CDD" id="cd05162">
    <property type="entry name" value="PWWP"/>
    <property type="match status" value="1"/>
</dbReference>
<dbReference type="InterPro" id="IPR016197">
    <property type="entry name" value="Chromo-like_dom_sf"/>
</dbReference>
<evidence type="ECO:0000259" key="2">
    <source>
        <dbReference type="PROSITE" id="PS50812"/>
    </source>
</evidence>
<dbReference type="SUPFAM" id="SSF63748">
    <property type="entry name" value="Tudor/PWWP/MBT"/>
    <property type="match status" value="1"/>
</dbReference>
<evidence type="ECO:0000313" key="3">
    <source>
        <dbReference type="EMBL" id="CAH0491459.1"/>
    </source>
</evidence>
<name>A0AAV0UD27_9STRA</name>
<evidence type="ECO:0000313" key="4">
    <source>
        <dbReference type="EMBL" id="CAI5733755.1"/>
    </source>
</evidence>
<accession>A0AAV0UD27</accession>
<feature type="compositionally biased region" description="Basic and acidic residues" evidence="1">
    <location>
        <begin position="251"/>
        <end position="273"/>
    </location>
</feature>
<dbReference type="Pfam" id="PF00855">
    <property type="entry name" value="PWWP"/>
    <property type="match status" value="1"/>
</dbReference>
<gene>
    <name evidence="3" type="ORF">PFR001_LOCUS6720</name>
    <name evidence="4" type="ORF">PFR002_LOCUS7279</name>
</gene>
<organism evidence="4 6">
    <name type="scientific">Peronospora farinosa</name>
    <dbReference type="NCBI Taxonomy" id="134698"/>
    <lineage>
        <taxon>Eukaryota</taxon>
        <taxon>Sar</taxon>
        <taxon>Stramenopiles</taxon>
        <taxon>Oomycota</taxon>
        <taxon>Peronosporomycetes</taxon>
        <taxon>Peronosporales</taxon>
        <taxon>Peronosporaceae</taxon>
        <taxon>Peronospora</taxon>
    </lineage>
</organism>
<dbReference type="EMBL" id="CAKLBC010001345">
    <property type="protein sequence ID" value="CAH0491459.1"/>
    <property type="molecule type" value="Genomic_DNA"/>
</dbReference>
<dbReference type="Proteomes" id="UP001157938">
    <property type="component" value="Unassembled WGS sequence"/>
</dbReference>
<keyword evidence="5" id="KW-1185">Reference proteome</keyword>
<dbReference type="AlphaFoldDB" id="A0AAV0UD27"/>
<evidence type="ECO:0000256" key="1">
    <source>
        <dbReference type="SAM" id="MobiDB-lite"/>
    </source>
</evidence>
<proteinExistence type="predicted"/>
<protein>
    <recommendedName>
        <fullName evidence="2">PWWP domain-containing protein</fullName>
    </recommendedName>
</protein>
<reference evidence="4" key="2">
    <citation type="submission" date="2022-12" db="EMBL/GenBank/DDBJ databases">
        <authorList>
            <person name="Webb A."/>
        </authorList>
    </citation>
    <scope>NUCLEOTIDE SEQUENCE</scope>
    <source>
        <strain evidence="4">Pf2</strain>
    </source>
</reference>
<dbReference type="Gene3D" id="2.30.30.140">
    <property type="match status" value="2"/>
</dbReference>
<dbReference type="SUPFAM" id="SSF54160">
    <property type="entry name" value="Chromo domain-like"/>
    <property type="match status" value="1"/>
</dbReference>
<dbReference type="Proteomes" id="UP001159659">
    <property type="component" value="Unassembled WGS sequence"/>
</dbReference>
<evidence type="ECO:0000313" key="6">
    <source>
        <dbReference type="Proteomes" id="UP001159659"/>
    </source>
</evidence>
<dbReference type="EMBL" id="CANTFK010000943">
    <property type="protein sequence ID" value="CAI5733755.1"/>
    <property type="molecule type" value="Genomic_DNA"/>
</dbReference>
<feature type="region of interest" description="Disordered" evidence="1">
    <location>
        <begin position="221"/>
        <end position="303"/>
    </location>
</feature>